<keyword evidence="3" id="KW-1185">Reference proteome</keyword>
<comment type="caution">
    <text evidence="2">The sequence shown here is derived from an EMBL/GenBank/DDBJ whole genome shotgun (WGS) entry which is preliminary data.</text>
</comment>
<reference evidence="2" key="1">
    <citation type="submission" date="2021-02" db="EMBL/GenBank/DDBJ databases">
        <authorList>
            <person name="Nowell W R."/>
        </authorList>
    </citation>
    <scope>NUCLEOTIDE SEQUENCE</scope>
</reference>
<dbReference type="EMBL" id="CAJNOL010003148">
    <property type="protein sequence ID" value="CAF1549003.1"/>
    <property type="molecule type" value="Genomic_DNA"/>
</dbReference>
<evidence type="ECO:0008006" key="4">
    <source>
        <dbReference type="Google" id="ProtNLM"/>
    </source>
</evidence>
<dbReference type="Proteomes" id="UP000663870">
    <property type="component" value="Unassembled WGS sequence"/>
</dbReference>
<organism evidence="2 3">
    <name type="scientific">Rotaria sordida</name>
    <dbReference type="NCBI Taxonomy" id="392033"/>
    <lineage>
        <taxon>Eukaryota</taxon>
        <taxon>Metazoa</taxon>
        <taxon>Spiralia</taxon>
        <taxon>Gnathifera</taxon>
        <taxon>Rotifera</taxon>
        <taxon>Eurotatoria</taxon>
        <taxon>Bdelloidea</taxon>
        <taxon>Philodinida</taxon>
        <taxon>Philodinidae</taxon>
        <taxon>Rotaria</taxon>
    </lineage>
</organism>
<sequence length="604" mass="70261">MHSLTETITRTAIDISGRVGSLYDGWRDQILGTLDINTIKTSTIRSRSLLCKVQKYDMNKSPNLAQMIGIEDELRLSTLVNFVPKIGISSIIDYPYSINKYTRCFRYHYLDRKEHLFNDQNQIEKWNKTSMPDNSATHMITEISFGIDIVVILQLPSHDKLVNDIDTALEKIQHHLQNSLENMIIASDVERLFDQILFTTVYSNIPKLVQIEKFLDLCRNLNQLKKNPTDCELLKYRLTPIKWFFLEYTEDVTRYFPLESEFRDIFENDLLQSSIVLKQACSRLDENTRRFLQKHLALQLLEVHQLYSQGKIYHEDVIQRLQSLIITIRSGQEIDVDIGQIFRNEPHLQAKADMINELQRQEFEYCNAADCGIQDGDDQTIIEQKLTQYKPSPRRQNIDFIETDLCEWIDKLNQLKEEIINPAKVVVRDACAPLITKIHVDVFETFELFERTSGKTIFEESGKVVVVQDGPYNYTEVRGKNEYTTGHRTLCFKIEQLNGWSLFGIISKSSPLQEHSYSSPSCYGWYNGDYFVYRNGQSVGGQGHDAVENDIVNLTIDCDHRLIRLINERTNRTLELLVDIDKCPFPWQLHLNLNLAPTRIRILS</sequence>
<name>A0A815WV26_9BILA</name>
<gene>
    <name evidence="2" type="ORF">JXQ802_LOCUS43492</name>
    <name evidence="1" type="ORF">PYM288_LOCUS28296</name>
</gene>
<accession>A0A815WV26</accession>
<proteinExistence type="predicted"/>
<evidence type="ECO:0000313" key="2">
    <source>
        <dbReference type="EMBL" id="CAF1549003.1"/>
    </source>
</evidence>
<dbReference type="AlphaFoldDB" id="A0A815WV26"/>
<dbReference type="Proteomes" id="UP000663854">
    <property type="component" value="Unassembled WGS sequence"/>
</dbReference>
<dbReference type="EMBL" id="CAJNOH010002051">
    <property type="protein sequence ID" value="CAF1269396.1"/>
    <property type="molecule type" value="Genomic_DNA"/>
</dbReference>
<evidence type="ECO:0000313" key="3">
    <source>
        <dbReference type="Proteomes" id="UP000663870"/>
    </source>
</evidence>
<protein>
    <recommendedName>
        <fullName evidence="4">B30.2/SPRY domain-containing protein</fullName>
    </recommendedName>
</protein>
<evidence type="ECO:0000313" key="1">
    <source>
        <dbReference type="EMBL" id="CAF1269396.1"/>
    </source>
</evidence>